<evidence type="ECO:0000313" key="5">
    <source>
        <dbReference type="Proteomes" id="UP000594637"/>
    </source>
</evidence>
<organism evidence="4 5">
    <name type="scientific">Actinomyces respiraculi</name>
    <dbReference type="NCBI Taxonomy" id="2744574"/>
    <lineage>
        <taxon>Bacteria</taxon>
        <taxon>Bacillati</taxon>
        <taxon>Actinomycetota</taxon>
        <taxon>Actinomycetes</taxon>
        <taxon>Actinomycetales</taxon>
        <taxon>Actinomycetaceae</taxon>
        <taxon>Actinomyces</taxon>
    </lineage>
</organism>
<keyword evidence="5" id="KW-1185">Reference proteome</keyword>
<proteinExistence type="predicted"/>
<evidence type="ECO:0000256" key="1">
    <source>
        <dbReference type="ARBA" id="ARBA00022679"/>
    </source>
</evidence>
<protein>
    <submittedName>
        <fullName evidence="4">GNAT family N-acetyltransferase</fullName>
    </submittedName>
</protein>
<gene>
    <name evidence="4" type="ORF">ID810_00680</name>
</gene>
<dbReference type="InterPro" id="IPR050832">
    <property type="entry name" value="Bact_Acetyltransf"/>
</dbReference>
<dbReference type="Gene3D" id="3.40.630.30">
    <property type="match status" value="1"/>
</dbReference>
<sequence>MNIRPATHADLPVLQALSVETFCETFAHLYAPEDLEAFLAETYSEAALSALLDDPAHCFLLCEEEDDGVATAVGYVLAGPCDLEHEDVRPGDGEVKRLYLRRPYQGGARGAALMSAAMQWLLADGPRVLWLGVWENNIGAQRFYRRFGFSEVGEHVFAVGTHEDRDLIYCRPA</sequence>
<evidence type="ECO:0000259" key="3">
    <source>
        <dbReference type="PROSITE" id="PS51186"/>
    </source>
</evidence>
<keyword evidence="2" id="KW-0012">Acyltransferase</keyword>
<dbReference type="SUPFAM" id="SSF55729">
    <property type="entry name" value="Acyl-CoA N-acyltransferases (Nat)"/>
    <property type="match status" value="1"/>
</dbReference>
<name>A0A7T0LLB5_9ACTO</name>
<dbReference type="PANTHER" id="PTHR43877">
    <property type="entry name" value="AMINOALKYLPHOSPHONATE N-ACETYLTRANSFERASE-RELATED-RELATED"/>
    <property type="match status" value="1"/>
</dbReference>
<dbReference type="PROSITE" id="PS51186">
    <property type="entry name" value="GNAT"/>
    <property type="match status" value="1"/>
</dbReference>
<dbReference type="InterPro" id="IPR000182">
    <property type="entry name" value="GNAT_dom"/>
</dbReference>
<dbReference type="EMBL" id="CP063989">
    <property type="protein sequence ID" value="QPL05546.1"/>
    <property type="molecule type" value="Genomic_DNA"/>
</dbReference>
<dbReference type="Proteomes" id="UP000594637">
    <property type="component" value="Chromosome"/>
</dbReference>
<dbReference type="Pfam" id="PF00583">
    <property type="entry name" value="Acetyltransf_1"/>
    <property type="match status" value="1"/>
</dbReference>
<keyword evidence="1 4" id="KW-0808">Transferase</keyword>
<evidence type="ECO:0000313" key="4">
    <source>
        <dbReference type="EMBL" id="QPL05546.1"/>
    </source>
</evidence>
<dbReference type="GO" id="GO:0016747">
    <property type="term" value="F:acyltransferase activity, transferring groups other than amino-acyl groups"/>
    <property type="evidence" value="ECO:0007669"/>
    <property type="project" value="InterPro"/>
</dbReference>
<dbReference type="InterPro" id="IPR016181">
    <property type="entry name" value="Acyl_CoA_acyltransferase"/>
</dbReference>
<dbReference type="AlphaFoldDB" id="A0A7T0LLB5"/>
<dbReference type="CDD" id="cd04301">
    <property type="entry name" value="NAT_SF"/>
    <property type="match status" value="1"/>
</dbReference>
<feature type="domain" description="N-acetyltransferase" evidence="3">
    <location>
        <begin position="1"/>
        <end position="173"/>
    </location>
</feature>
<reference evidence="4 5" key="1">
    <citation type="submission" date="2020-11" db="EMBL/GenBank/DDBJ databases">
        <title>Actinomyces sp. ZJ750.</title>
        <authorList>
            <person name="Zhou J."/>
        </authorList>
    </citation>
    <scope>NUCLEOTIDE SEQUENCE [LARGE SCALE GENOMIC DNA]</scope>
    <source>
        <strain evidence="4 5">ZJ750</strain>
    </source>
</reference>
<dbReference type="RefSeq" id="WP_166856960.1">
    <property type="nucleotide sequence ID" value="NZ_CP063989.1"/>
</dbReference>
<dbReference type="PANTHER" id="PTHR43877:SF2">
    <property type="entry name" value="AMINOALKYLPHOSPHONATE N-ACETYLTRANSFERASE-RELATED"/>
    <property type="match status" value="1"/>
</dbReference>
<evidence type="ECO:0000256" key="2">
    <source>
        <dbReference type="ARBA" id="ARBA00023315"/>
    </source>
</evidence>
<dbReference type="KEGG" id="arep:ID810_00680"/>
<accession>A0A7T0LLB5</accession>